<dbReference type="GO" id="GO:0003677">
    <property type="term" value="F:DNA binding"/>
    <property type="evidence" value="ECO:0007669"/>
    <property type="project" value="UniProtKB-KW"/>
</dbReference>
<feature type="compositionally biased region" description="Polar residues" evidence="7">
    <location>
        <begin position="83"/>
        <end position="94"/>
    </location>
</feature>
<dbReference type="Gene3D" id="4.10.280.10">
    <property type="entry name" value="Helix-loop-helix DNA-binding domain"/>
    <property type="match status" value="1"/>
</dbReference>
<evidence type="ECO:0000256" key="7">
    <source>
        <dbReference type="SAM" id="MobiDB-lite"/>
    </source>
</evidence>
<feature type="region of interest" description="Disordered" evidence="7">
    <location>
        <begin position="83"/>
        <end position="164"/>
    </location>
</feature>
<sequence length="268" mass="30069">MAEFTADWQSLRPSSFPFLDIDNMELLNHLKGVNSHTLDNSILNMQNLMQFSSGSFFCSSEPEFQGNLEENMPGLVHHFNQNAAPVSPPISSVENEGRKRKATNMSGPSSANSTPSVSESESKIKNCSGRGKRVKKNMMEEEDKKSTQVVHVRARRGQATDSHSLAERVRRGKINEKLKCLQNIVPGCYKTMGMAIMLDEIINYVQSLQHQVEFLSMKLTAASTFYDFNSEINSLEAMQRARVSEAKELAKYVTEGYEGVSCFQPTWP</sequence>
<evidence type="ECO:0000256" key="1">
    <source>
        <dbReference type="ARBA" id="ARBA00004123"/>
    </source>
</evidence>
<dbReference type="GO" id="GO:0006351">
    <property type="term" value="P:DNA-templated transcription"/>
    <property type="evidence" value="ECO:0007669"/>
    <property type="project" value="UniProtKB-ARBA"/>
</dbReference>
<protein>
    <submittedName>
        <fullName evidence="9">Putative basic helix-loop-helix protein BHLH5</fullName>
    </submittedName>
</protein>
<evidence type="ECO:0000256" key="6">
    <source>
        <dbReference type="ARBA" id="ARBA00055372"/>
    </source>
</evidence>
<dbReference type="InterPro" id="IPR036638">
    <property type="entry name" value="HLH_DNA-bd_sf"/>
</dbReference>
<dbReference type="GO" id="GO:0046983">
    <property type="term" value="F:protein dimerization activity"/>
    <property type="evidence" value="ECO:0007669"/>
    <property type="project" value="InterPro"/>
</dbReference>
<reference evidence="9" key="1">
    <citation type="submission" date="2008-10" db="EMBL/GenBank/DDBJ databases">
        <title>Conservation of Lotus and Arabidopsis basic helix-loop-helix proteins reveals new players in root hair development.</title>
        <authorList>
            <person name="Karas B."/>
            <person name="Amyot L."/>
            <person name="Johansen C."/>
            <person name="Sato S."/>
            <person name="Tabata S."/>
            <person name="Kawaguchi M."/>
            <person name="Szczyglowski K."/>
        </authorList>
    </citation>
    <scope>NUCLEOTIDE SEQUENCE</scope>
</reference>
<evidence type="ECO:0000256" key="2">
    <source>
        <dbReference type="ARBA" id="ARBA00023015"/>
    </source>
</evidence>
<dbReference type="SMART" id="SM00353">
    <property type="entry name" value="HLH"/>
    <property type="match status" value="1"/>
</dbReference>
<dbReference type="GeneID" id="130712096"/>
<keyword evidence="2" id="KW-0805">Transcription regulation</keyword>
<accession>C0JP27</accession>
<dbReference type="RefSeq" id="XP_057417913.1">
    <property type="nucleotide sequence ID" value="XM_057561930.1"/>
</dbReference>
<evidence type="ECO:0000256" key="4">
    <source>
        <dbReference type="ARBA" id="ARBA00023163"/>
    </source>
</evidence>
<dbReference type="OMA" id="YEAHIMQ"/>
<feature type="domain" description="BHLH" evidence="8">
    <location>
        <begin position="158"/>
        <end position="208"/>
    </location>
</feature>
<proteinExistence type="evidence at transcript level"/>
<feature type="compositionally biased region" description="Polar residues" evidence="7">
    <location>
        <begin position="103"/>
        <end position="119"/>
    </location>
</feature>
<dbReference type="GO" id="GO:0005634">
    <property type="term" value="C:nucleus"/>
    <property type="evidence" value="ECO:0007669"/>
    <property type="project" value="UniProtKB-SubCell"/>
</dbReference>
<evidence type="ECO:0000313" key="10">
    <source>
        <dbReference type="EMBL" id="AFK35854.1"/>
    </source>
</evidence>
<dbReference type="SUPFAM" id="SSF47459">
    <property type="entry name" value="HLH, helix-loop-helix DNA-binding domain"/>
    <property type="match status" value="1"/>
</dbReference>
<keyword evidence="4" id="KW-0804">Transcription</keyword>
<dbReference type="AlphaFoldDB" id="C0JP27"/>
<comment type="function">
    <text evidence="6">Positive regulator of brassinosteroid signaling.</text>
</comment>
<dbReference type="GO" id="GO:0003700">
    <property type="term" value="F:DNA-binding transcription factor activity"/>
    <property type="evidence" value="ECO:0007669"/>
    <property type="project" value="TreeGrafter"/>
</dbReference>
<keyword evidence="3" id="KW-0238">DNA-binding</keyword>
<dbReference type="FunFam" id="4.10.280.10:FF:000058">
    <property type="entry name" value="transcription factor BEE 3-like"/>
    <property type="match status" value="1"/>
</dbReference>
<keyword evidence="5" id="KW-0539">Nucleus</keyword>
<organism evidence="9">
    <name type="scientific">Lotus japonicus</name>
    <name type="common">Lotus corniculatus var. japonicus</name>
    <dbReference type="NCBI Taxonomy" id="34305"/>
    <lineage>
        <taxon>Eukaryota</taxon>
        <taxon>Viridiplantae</taxon>
        <taxon>Streptophyta</taxon>
        <taxon>Embryophyta</taxon>
        <taxon>Tracheophyta</taxon>
        <taxon>Spermatophyta</taxon>
        <taxon>Magnoliopsida</taxon>
        <taxon>eudicotyledons</taxon>
        <taxon>Gunneridae</taxon>
        <taxon>Pentapetalae</taxon>
        <taxon>rosids</taxon>
        <taxon>fabids</taxon>
        <taxon>Fabales</taxon>
        <taxon>Fabaceae</taxon>
        <taxon>Papilionoideae</taxon>
        <taxon>50 kb inversion clade</taxon>
        <taxon>NPAAA clade</taxon>
        <taxon>Hologalegina</taxon>
        <taxon>robinioid clade</taxon>
        <taxon>Loteae</taxon>
        <taxon>Lotus</taxon>
    </lineage>
</organism>
<dbReference type="CDD" id="cd18919">
    <property type="entry name" value="bHLH_AtBPE_like"/>
    <property type="match status" value="1"/>
</dbReference>
<dbReference type="InterPro" id="IPR024097">
    <property type="entry name" value="bHLH_ZIP_TF"/>
</dbReference>
<dbReference type="OrthoDB" id="690068at2759"/>
<reference evidence="10" key="2">
    <citation type="submission" date="2012-05" db="EMBL/GenBank/DDBJ databases">
        <authorList>
            <person name="Krishnakumar V."/>
            <person name="Cheung F."/>
            <person name="Xiao Y."/>
            <person name="Chan A."/>
            <person name="Moskal W.A."/>
            <person name="Town C.D."/>
        </authorList>
    </citation>
    <scope>NUCLEOTIDE SEQUENCE</scope>
</reference>
<evidence type="ECO:0000256" key="5">
    <source>
        <dbReference type="ARBA" id="ARBA00023242"/>
    </source>
</evidence>
<dbReference type="PANTHER" id="PTHR12565">
    <property type="entry name" value="STEROL REGULATORY ELEMENT-BINDING PROTEIN"/>
    <property type="match status" value="1"/>
</dbReference>
<dbReference type="Pfam" id="PF00010">
    <property type="entry name" value="HLH"/>
    <property type="match status" value="1"/>
</dbReference>
<dbReference type="PROSITE" id="PS50888">
    <property type="entry name" value="BHLH"/>
    <property type="match status" value="1"/>
</dbReference>
<dbReference type="EMBL" id="BT136059">
    <property type="protein sequence ID" value="AFK35854.1"/>
    <property type="molecule type" value="mRNA"/>
</dbReference>
<evidence type="ECO:0000259" key="8">
    <source>
        <dbReference type="PROSITE" id="PS50888"/>
    </source>
</evidence>
<dbReference type="KEGG" id="lja:130712096"/>
<comment type="subcellular location">
    <subcellularLocation>
        <location evidence="1">Nucleus</location>
    </subcellularLocation>
</comment>
<feature type="compositionally biased region" description="Basic and acidic residues" evidence="7">
    <location>
        <begin position="137"/>
        <end position="146"/>
    </location>
</feature>
<name>C0JP27_LOTJA</name>
<evidence type="ECO:0000313" key="9">
    <source>
        <dbReference type="EMBL" id="ACN21646.1"/>
    </source>
</evidence>
<evidence type="ECO:0000256" key="3">
    <source>
        <dbReference type="ARBA" id="ARBA00023125"/>
    </source>
</evidence>
<dbReference type="EMBL" id="FJ379762">
    <property type="protein sequence ID" value="ACN21646.1"/>
    <property type="molecule type" value="Genomic_DNA"/>
</dbReference>
<dbReference type="PANTHER" id="PTHR12565:SF340">
    <property type="entry name" value="TRANSCRIPTION FACTOR BEE 3"/>
    <property type="match status" value="1"/>
</dbReference>
<dbReference type="InterPro" id="IPR011598">
    <property type="entry name" value="bHLH_dom"/>
</dbReference>